<evidence type="ECO:0000256" key="1">
    <source>
        <dbReference type="SAM" id="MobiDB-lite"/>
    </source>
</evidence>
<dbReference type="EMBL" id="JBHRTB010000010">
    <property type="protein sequence ID" value="MFC3145314.1"/>
    <property type="molecule type" value="Genomic_DNA"/>
</dbReference>
<keyword evidence="3" id="KW-0540">Nuclease</keyword>
<reference evidence="4" key="1">
    <citation type="journal article" date="2019" name="Int. J. Syst. Evol. Microbiol.">
        <title>The Global Catalogue of Microorganisms (GCM) 10K type strain sequencing project: providing services to taxonomists for standard genome sequencing and annotation.</title>
        <authorList>
            <consortium name="The Broad Institute Genomics Platform"/>
            <consortium name="The Broad Institute Genome Sequencing Center for Infectious Disease"/>
            <person name="Wu L."/>
            <person name="Ma J."/>
        </authorList>
    </citation>
    <scope>NUCLEOTIDE SEQUENCE [LARGE SCALE GENOMIC DNA]</scope>
    <source>
        <strain evidence="4">KCTC 52366</strain>
    </source>
</reference>
<dbReference type="PANTHER" id="PTHR41286">
    <property type="entry name" value="HNH NUCLEASE YAJD-RELATED"/>
    <property type="match status" value="1"/>
</dbReference>
<comment type="caution">
    <text evidence="3">The sequence shown here is derived from an EMBL/GenBank/DDBJ whole genome shotgun (WGS) entry which is preliminary data.</text>
</comment>
<evidence type="ECO:0000313" key="3">
    <source>
        <dbReference type="EMBL" id="MFC3145314.1"/>
    </source>
</evidence>
<dbReference type="SMART" id="SM00507">
    <property type="entry name" value="HNHc"/>
    <property type="match status" value="1"/>
</dbReference>
<feature type="domain" description="HNH nuclease" evidence="2">
    <location>
        <begin position="39"/>
        <end position="101"/>
    </location>
</feature>
<dbReference type="PANTHER" id="PTHR41286:SF1">
    <property type="entry name" value="HNH NUCLEASE YAJD-RELATED"/>
    <property type="match status" value="1"/>
</dbReference>
<gene>
    <name evidence="3" type="ORF">ACFOGP_21520</name>
</gene>
<name>A0ABV7GYN2_9RHOB</name>
<feature type="compositionally biased region" description="Basic and acidic residues" evidence="1">
    <location>
        <begin position="14"/>
        <end position="25"/>
    </location>
</feature>
<protein>
    <submittedName>
        <fullName evidence="3">HNH endonuclease</fullName>
    </submittedName>
</protein>
<evidence type="ECO:0000313" key="4">
    <source>
        <dbReference type="Proteomes" id="UP001595632"/>
    </source>
</evidence>
<evidence type="ECO:0000259" key="2">
    <source>
        <dbReference type="SMART" id="SM00507"/>
    </source>
</evidence>
<dbReference type="RefSeq" id="WP_379561654.1">
    <property type="nucleotide sequence ID" value="NZ_JBHRTB010000010.1"/>
</dbReference>
<dbReference type="Gene3D" id="1.10.30.50">
    <property type="match status" value="1"/>
</dbReference>
<dbReference type="GO" id="GO:0004519">
    <property type="term" value="F:endonuclease activity"/>
    <property type="evidence" value="ECO:0007669"/>
    <property type="project" value="UniProtKB-KW"/>
</dbReference>
<feature type="region of interest" description="Disordered" evidence="1">
    <location>
        <begin position="1"/>
        <end position="33"/>
    </location>
</feature>
<sequence>MPSRLKPAAGRLRSPAEDEAKEAPGRRSPSWTHTARWQRLRLEILDRDDWLCQACDRPHMLVEGRVHPDSAVVDHRRPHRGDEALFWDRRNLWSVCKRYHDRVKQSLEKGGRQSK</sequence>
<keyword evidence="3" id="KW-0378">Hydrolase</keyword>
<accession>A0ABV7GYN2</accession>
<dbReference type="InterPro" id="IPR003615">
    <property type="entry name" value="HNH_nuc"/>
</dbReference>
<organism evidence="3 4">
    <name type="scientific">Psychromarinibacter halotolerans</name>
    <dbReference type="NCBI Taxonomy" id="1775175"/>
    <lineage>
        <taxon>Bacteria</taxon>
        <taxon>Pseudomonadati</taxon>
        <taxon>Pseudomonadota</taxon>
        <taxon>Alphaproteobacteria</taxon>
        <taxon>Rhodobacterales</taxon>
        <taxon>Paracoccaceae</taxon>
        <taxon>Psychromarinibacter</taxon>
    </lineage>
</organism>
<proteinExistence type="predicted"/>
<keyword evidence="4" id="KW-1185">Reference proteome</keyword>
<dbReference type="Proteomes" id="UP001595632">
    <property type="component" value="Unassembled WGS sequence"/>
</dbReference>
<keyword evidence="3" id="KW-0255">Endonuclease</keyword>